<sequence length="156" mass="17948">MERNNDLSPIPTKQMRQLEKYLSKCPSKGESNIPLPPVRTPRNRLSTAPPMPRIFQSSDDFEEGGGQSAHMWIPADPPSRPLSTCHRWISSEPIMNYWEERMKMMKTNKLPLSAPTSLQTISKTPNLHQIKNPNWSFHFILHSTRKPYRPNSAVPC</sequence>
<reference evidence="2 3" key="1">
    <citation type="submission" date="2021-06" db="EMBL/GenBank/DDBJ databases">
        <title>Caerostris darwini draft genome.</title>
        <authorList>
            <person name="Kono N."/>
            <person name="Arakawa K."/>
        </authorList>
    </citation>
    <scope>NUCLEOTIDE SEQUENCE [LARGE SCALE GENOMIC DNA]</scope>
</reference>
<dbReference type="EMBL" id="BPLQ01014154">
    <property type="protein sequence ID" value="GIY77666.1"/>
    <property type="molecule type" value="Genomic_DNA"/>
</dbReference>
<dbReference type="AlphaFoldDB" id="A0AAV4W597"/>
<evidence type="ECO:0000313" key="3">
    <source>
        <dbReference type="Proteomes" id="UP001054837"/>
    </source>
</evidence>
<comment type="caution">
    <text evidence="2">The sequence shown here is derived from an EMBL/GenBank/DDBJ whole genome shotgun (WGS) entry which is preliminary data.</text>
</comment>
<proteinExistence type="predicted"/>
<dbReference type="Proteomes" id="UP001054837">
    <property type="component" value="Unassembled WGS sequence"/>
</dbReference>
<organism evidence="2 3">
    <name type="scientific">Caerostris darwini</name>
    <dbReference type="NCBI Taxonomy" id="1538125"/>
    <lineage>
        <taxon>Eukaryota</taxon>
        <taxon>Metazoa</taxon>
        <taxon>Ecdysozoa</taxon>
        <taxon>Arthropoda</taxon>
        <taxon>Chelicerata</taxon>
        <taxon>Arachnida</taxon>
        <taxon>Araneae</taxon>
        <taxon>Araneomorphae</taxon>
        <taxon>Entelegynae</taxon>
        <taxon>Araneoidea</taxon>
        <taxon>Araneidae</taxon>
        <taxon>Caerostris</taxon>
    </lineage>
</organism>
<gene>
    <name evidence="2" type="ORF">CDAR_416221</name>
</gene>
<evidence type="ECO:0000256" key="1">
    <source>
        <dbReference type="SAM" id="MobiDB-lite"/>
    </source>
</evidence>
<feature type="region of interest" description="Disordered" evidence="1">
    <location>
        <begin position="23"/>
        <end position="78"/>
    </location>
</feature>
<evidence type="ECO:0000313" key="2">
    <source>
        <dbReference type="EMBL" id="GIY77666.1"/>
    </source>
</evidence>
<protein>
    <submittedName>
        <fullName evidence="2">Uncharacterized protein</fullName>
    </submittedName>
</protein>
<accession>A0AAV4W597</accession>
<name>A0AAV4W597_9ARAC</name>
<keyword evidence="3" id="KW-1185">Reference proteome</keyword>